<accession>A0A3P1CKP5</accession>
<dbReference type="AlphaFoldDB" id="A0A3P1CKP5"/>
<dbReference type="OrthoDB" id="9864684at2"/>
<sequence length="79" mass="9080">MNTLLTTEIKEIILSGLFVNQTVEFNESKSSFSVKQQSGFVHSDQFLPLFKTDVRAEMNTVSIDENGLDAHFFLYRDFI</sequence>
<organism evidence="1 2">
    <name type="scientific">Larkinella knui</name>
    <dbReference type="NCBI Taxonomy" id="2025310"/>
    <lineage>
        <taxon>Bacteria</taxon>
        <taxon>Pseudomonadati</taxon>
        <taxon>Bacteroidota</taxon>
        <taxon>Cytophagia</taxon>
        <taxon>Cytophagales</taxon>
        <taxon>Spirosomataceae</taxon>
        <taxon>Larkinella</taxon>
    </lineage>
</organism>
<proteinExistence type="predicted"/>
<evidence type="ECO:0000313" key="2">
    <source>
        <dbReference type="Proteomes" id="UP000274271"/>
    </source>
</evidence>
<dbReference type="Proteomes" id="UP000274271">
    <property type="component" value="Unassembled WGS sequence"/>
</dbReference>
<name>A0A3P1CKP5_9BACT</name>
<keyword evidence="2" id="KW-1185">Reference proteome</keyword>
<dbReference type="RefSeq" id="WP_124907726.1">
    <property type="nucleotide sequence ID" value="NZ_RQJP01000003.1"/>
</dbReference>
<evidence type="ECO:0000313" key="1">
    <source>
        <dbReference type="EMBL" id="RRB13829.1"/>
    </source>
</evidence>
<gene>
    <name evidence="1" type="ORF">EHT87_16350</name>
</gene>
<protein>
    <submittedName>
        <fullName evidence="1">Uncharacterized protein</fullName>
    </submittedName>
</protein>
<reference evidence="1 2" key="1">
    <citation type="submission" date="2018-11" db="EMBL/GenBank/DDBJ databases">
        <authorList>
            <person name="Zhou Z."/>
            <person name="Wang G."/>
        </authorList>
    </citation>
    <scope>NUCLEOTIDE SEQUENCE [LARGE SCALE GENOMIC DNA]</scope>
    <source>
        <strain evidence="1 2">KCTC42998</strain>
    </source>
</reference>
<dbReference type="EMBL" id="RQJP01000003">
    <property type="protein sequence ID" value="RRB13829.1"/>
    <property type="molecule type" value="Genomic_DNA"/>
</dbReference>
<comment type="caution">
    <text evidence="1">The sequence shown here is derived from an EMBL/GenBank/DDBJ whole genome shotgun (WGS) entry which is preliminary data.</text>
</comment>